<name>A0A2U3DXE4_PURLI</name>
<dbReference type="AlphaFoldDB" id="A0A2U3DXE4"/>
<dbReference type="Proteomes" id="UP000245956">
    <property type="component" value="Unassembled WGS sequence"/>
</dbReference>
<accession>A0A2U3DXE4</accession>
<reference evidence="3" key="1">
    <citation type="submission" date="2015-05" db="EMBL/GenBank/DDBJ databases">
        <authorList>
            <person name="Wang D.B."/>
            <person name="Wang M."/>
        </authorList>
    </citation>
    <scope>NUCLEOTIDE SEQUENCE</scope>
    <source>
        <strain evidence="3">36-1</strain>
    </source>
</reference>
<reference evidence="2" key="3">
    <citation type="submission" date="2023-11" db="EMBL/GenBank/DDBJ databases">
        <authorList>
            <person name="Beijen E."/>
            <person name="Ohm R.A."/>
        </authorList>
    </citation>
    <scope>NUCLEOTIDE SEQUENCE</scope>
    <source>
        <strain evidence="2">CBS 150709</strain>
    </source>
</reference>
<sequence length="435" mass="48119">MPRRKNQSSASLGIRLDNPCHHFTPGDDVTGHVYRRDHAVGTNAHVTIMFTGEVWNEEDRTEHRGNIHSNNAWGITRTGIHRSVNTLFQTAQTLYSGSVYMPAGRREQKWPFAFTIPTRANGPLTGRRGFTAPTALKGQKQPLPPSYVLAVGDSVEAAVEYVLDAKVTFESNGKSYRHQALLLLNIVPYLARLPLTDHKLKTWYFERTVKTQRLLPHMHDAELTWRQRMTRLVRPNKVPSLACKVEVQAPGVIQLENHHPIPFRVCVVPVMGPDSGSSTQLGSVPQRAKLTRIRISVYSVTSIKVSDRDDSGTLAATVIIDLPVIEHMVGKFSSDTSDKSSAIEIPCGQDVVAMDIGTLIGLKIGHRAKGEYPAGPERQGGVLATVYPTIATWYLALKHKLAWEIALEICGEKFDIGATDDVVILPPPRLQQGLS</sequence>
<dbReference type="Pfam" id="PF00339">
    <property type="entry name" value="Arrestin_N"/>
    <property type="match status" value="1"/>
</dbReference>
<dbReference type="EMBL" id="JAWRVI010000058">
    <property type="protein sequence ID" value="KAK4083221.1"/>
    <property type="molecule type" value="Genomic_DNA"/>
</dbReference>
<evidence type="ECO:0000313" key="4">
    <source>
        <dbReference type="Proteomes" id="UP000245956"/>
    </source>
</evidence>
<reference evidence="2 5" key="4">
    <citation type="journal article" date="2024" name="Microbiol. Resour. Announc.">
        <title>Genome annotations for the ascomycete fungi Trichoderma harzianum, Trichoderma aggressivum, and Purpureocillium lilacinum.</title>
        <authorList>
            <person name="Beijen E.P.W."/>
            <person name="Ohm R.A."/>
        </authorList>
    </citation>
    <scope>NUCLEOTIDE SEQUENCE [LARGE SCALE GENOMIC DNA]</scope>
    <source>
        <strain evidence="2 5">CBS 150709</strain>
    </source>
</reference>
<protein>
    <recommendedName>
        <fullName evidence="1">Arrestin-like N-terminal domain-containing protein</fullName>
    </recommendedName>
</protein>
<dbReference type="EMBL" id="LCWV01000022">
    <property type="protein sequence ID" value="PWI66904.1"/>
    <property type="molecule type" value="Genomic_DNA"/>
</dbReference>
<dbReference type="InterPro" id="IPR014752">
    <property type="entry name" value="Arrestin-like_C"/>
</dbReference>
<proteinExistence type="predicted"/>
<dbReference type="OrthoDB" id="2333384at2759"/>
<comment type="caution">
    <text evidence="3">The sequence shown here is derived from an EMBL/GenBank/DDBJ whole genome shotgun (WGS) entry which is preliminary data.</text>
</comment>
<evidence type="ECO:0000313" key="3">
    <source>
        <dbReference type="EMBL" id="PWI66904.1"/>
    </source>
</evidence>
<keyword evidence="5" id="KW-1185">Reference proteome</keyword>
<evidence type="ECO:0000259" key="1">
    <source>
        <dbReference type="Pfam" id="PF00339"/>
    </source>
</evidence>
<dbReference type="Gene3D" id="2.60.40.640">
    <property type="match status" value="1"/>
</dbReference>
<dbReference type="InterPro" id="IPR011021">
    <property type="entry name" value="Arrestin-like_N"/>
</dbReference>
<gene>
    <name evidence="3" type="ORF">PCL_04748</name>
    <name evidence="2" type="ORF">Purlil1_10791</name>
</gene>
<evidence type="ECO:0000313" key="2">
    <source>
        <dbReference type="EMBL" id="KAK4083221.1"/>
    </source>
</evidence>
<organism evidence="3 4">
    <name type="scientific">Purpureocillium lilacinum</name>
    <name type="common">Paecilomyces lilacinus</name>
    <dbReference type="NCBI Taxonomy" id="33203"/>
    <lineage>
        <taxon>Eukaryota</taxon>
        <taxon>Fungi</taxon>
        <taxon>Dikarya</taxon>
        <taxon>Ascomycota</taxon>
        <taxon>Pezizomycotina</taxon>
        <taxon>Sordariomycetes</taxon>
        <taxon>Hypocreomycetidae</taxon>
        <taxon>Hypocreales</taxon>
        <taxon>Ophiocordycipitaceae</taxon>
        <taxon>Purpureocillium</taxon>
    </lineage>
</organism>
<feature type="domain" description="Arrestin-like N-terminal" evidence="1">
    <location>
        <begin position="14"/>
        <end position="130"/>
    </location>
</feature>
<evidence type="ECO:0000313" key="5">
    <source>
        <dbReference type="Proteomes" id="UP001287286"/>
    </source>
</evidence>
<reference evidence="3 4" key="2">
    <citation type="journal article" date="2016" name="Front. Microbiol.">
        <title>Genome and transcriptome sequences reveal the specific parasitism of the nematophagous Purpureocillium lilacinum 36-1.</title>
        <authorList>
            <person name="Xie J."/>
            <person name="Li S."/>
            <person name="Mo C."/>
            <person name="Xiao X."/>
            <person name="Peng D."/>
            <person name="Wang G."/>
            <person name="Xiao Y."/>
        </authorList>
    </citation>
    <scope>NUCLEOTIDE SEQUENCE [LARGE SCALE GENOMIC DNA]</scope>
    <source>
        <strain evidence="3 4">36-1</strain>
    </source>
</reference>
<dbReference type="Proteomes" id="UP001287286">
    <property type="component" value="Unassembled WGS sequence"/>
</dbReference>